<reference evidence="1 2" key="1">
    <citation type="journal article" date="2016" name="Genome Biol. Evol.">
        <title>Divergent and convergent evolution of fungal pathogenicity.</title>
        <authorList>
            <person name="Shang Y."/>
            <person name="Xiao G."/>
            <person name="Zheng P."/>
            <person name="Cen K."/>
            <person name="Zhan S."/>
            <person name="Wang C."/>
        </authorList>
    </citation>
    <scope>NUCLEOTIDE SEQUENCE [LARGE SCALE GENOMIC DNA]</scope>
    <source>
        <strain evidence="1 2">RCEF 3172</strain>
    </source>
</reference>
<organism evidence="1 2">
    <name type="scientific">Beauveria brongniartii RCEF 3172</name>
    <dbReference type="NCBI Taxonomy" id="1081107"/>
    <lineage>
        <taxon>Eukaryota</taxon>
        <taxon>Fungi</taxon>
        <taxon>Dikarya</taxon>
        <taxon>Ascomycota</taxon>
        <taxon>Pezizomycotina</taxon>
        <taxon>Sordariomycetes</taxon>
        <taxon>Hypocreomycetidae</taxon>
        <taxon>Hypocreales</taxon>
        <taxon>Cordycipitaceae</taxon>
        <taxon>Beauveria</taxon>
        <taxon>Beauveria brongniartii</taxon>
    </lineage>
</organism>
<dbReference type="Proteomes" id="UP000076863">
    <property type="component" value="Unassembled WGS sequence"/>
</dbReference>
<name>A0A166W373_9HYPO</name>
<accession>A0A166W373</accession>
<sequence>MDESVTETLHRATDLASKGTKYTTNVWDITRNARNLSSFSTEIETVTDEVLPYCGLPLQVSTLKETCGYQETLWEMLKSTPGEQIAKAKCEEEDGLTVVAIATIAVLCAECGLYPPFLVEMKNIASLLWDWSECDADTEDDSDASTDDVYDDNVDRYRRGAEATLKEDKSSHHGRN</sequence>
<gene>
    <name evidence="1" type="ORF">BBO_09257</name>
</gene>
<proteinExistence type="predicted"/>
<protein>
    <submittedName>
        <fullName evidence="1">Uncharacterized protein</fullName>
    </submittedName>
</protein>
<keyword evidence="2" id="KW-1185">Reference proteome</keyword>
<evidence type="ECO:0000313" key="2">
    <source>
        <dbReference type="Proteomes" id="UP000076863"/>
    </source>
</evidence>
<dbReference type="AlphaFoldDB" id="A0A166W373"/>
<dbReference type="EMBL" id="AZHA01000057">
    <property type="protein sequence ID" value="OAA34304.1"/>
    <property type="molecule type" value="Genomic_DNA"/>
</dbReference>
<evidence type="ECO:0000313" key="1">
    <source>
        <dbReference type="EMBL" id="OAA34304.1"/>
    </source>
</evidence>
<comment type="caution">
    <text evidence="1">The sequence shown here is derived from an EMBL/GenBank/DDBJ whole genome shotgun (WGS) entry which is preliminary data.</text>
</comment>
<dbReference type="OrthoDB" id="10422097at2759"/>